<organism evidence="3 4">
    <name type="scientific">Herrania umbratica</name>
    <dbReference type="NCBI Taxonomy" id="108875"/>
    <lineage>
        <taxon>Eukaryota</taxon>
        <taxon>Viridiplantae</taxon>
        <taxon>Streptophyta</taxon>
        <taxon>Embryophyta</taxon>
        <taxon>Tracheophyta</taxon>
        <taxon>Spermatophyta</taxon>
        <taxon>Magnoliopsida</taxon>
        <taxon>eudicotyledons</taxon>
        <taxon>Gunneridae</taxon>
        <taxon>Pentapetalae</taxon>
        <taxon>rosids</taxon>
        <taxon>malvids</taxon>
        <taxon>Malvales</taxon>
        <taxon>Malvaceae</taxon>
        <taxon>Byttnerioideae</taxon>
        <taxon>Herrania</taxon>
    </lineage>
</organism>
<dbReference type="InterPro" id="IPR058580">
    <property type="entry name" value="DUF2828"/>
</dbReference>
<dbReference type="RefSeq" id="XP_021290768.1">
    <property type="nucleotide sequence ID" value="XM_021435093.1"/>
</dbReference>
<evidence type="ECO:0000313" key="4">
    <source>
        <dbReference type="RefSeq" id="XP_021290768.1"/>
    </source>
</evidence>
<dbReference type="GeneID" id="110421495"/>
<evidence type="ECO:0000313" key="3">
    <source>
        <dbReference type="Proteomes" id="UP000504621"/>
    </source>
</evidence>
<reference evidence="4" key="1">
    <citation type="submission" date="2025-08" db="UniProtKB">
        <authorList>
            <consortium name="RefSeq"/>
        </authorList>
    </citation>
    <scope>IDENTIFICATION</scope>
    <source>
        <tissue evidence="4">Leaf</tissue>
    </source>
</reference>
<feature type="domain" description="DUF2828" evidence="1">
    <location>
        <begin position="206"/>
        <end position="339"/>
    </location>
</feature>
<name>A0A6J1AUT7_9ROSI</name>
<keyword evidence="3" id="KW-1185">Reference proteome</keyword>
<dbReference type="PIRSF" id="PIRSF015417">
    <property type="entry name" value="T31B5_30_vWA"/>
    <property type="match status" value="1"/>
</dbReference>
<evidence type="ECO:0000259" key="1">
    <source>
        <dbReference type="Pfam" id="PF11443"/>
    </source>
</evidence>
<dbReference type="Pfam" id="PF25043">
    <property type="entry name" value="DUF7788"/>
    <property type="match status" value="1"/>
</dbReference>
<protein>
    <submittedName>
        <fullName evidence="4">Uncharacterized protein LOC110421495</fullName>
    </submittedName>
</protein>
<dbReference type="InterPro" id="IPR011205">
    <property type="entry name" value="UCP015417_vWA"/>
</dbReference>
<proteinExistence type="predicted"/>
<feature type="domain" description="DUF7788" evidence="2">
    <location>
        <begin position="341"/>
        <end position="400"/>
    </location>
</feature>
<gene>
    <name evidence="4" type="primary">LOC110421495</name>
</gene>
<feature type="domain" description="DUF2828" evidence="1">
    <location>
        <begin position="47"/>
        <end position="119"/>
    </location>
</feature>
<dbReference type="OrthoDB" id="1149618at2759"/>
<sequence length="402" mass="45884">MASNTLLLGPPGLSPSGVSMVRSHQAGVDNLQLDSVKPIIPQLGFPKNESFSCSNTVNPCLDLFFSALLSMPTHVLVNLLVKAWSYDPLTTLRLVCNLRGVRGTGNSDKESFYSAALLLEGEEVRENAKQEWQTRKKKKGKWLNKKMYKSKRKPQLPRDVTVSQTTKMAYVNKENERSLRKERELNKAKKAYERYCTGPMSRFLYIARRMFPRKSDPGYEGIEEAHYAFRLRDRLRKQVLVPLHKALELPELYMSSKQWDALSYNRVPSVSMKNYKKHFLWHDNQRFVGYIQDMRKEDETTAAGALLPHEIIASLKVADEVADLQWRRMVEDIKKKGELNNCIAISDVSNSMDGSPMEVCVALGLLISELCEEPWKGKLIICGSNPELHLIQGDNLCQRLSF</sequence>
<dbReference type="InterPro" id="IPR056690">
    <property type="entry name" value="DUF7788"/>
</dbReference>
<dbReference type="Pfam" id="PF11443">
    <property type="entry name" value="DUF2828"/>
    <property type="match status" value="2"/>
</dbReference>
<accession>A0A6J1AUT7</accession>
<dbReference type="PANTHER" id="PTHR31373">
    <property type="entry name" value="OS06G0652100 PROTEIN"/>
    <property type="match status" value="1"/>
</dbReference>
<evidence type="ECO:0000259" key="2">
    <source>
        <dbReference type="Pfam" id="PF25043"/>
    </source>
</evidence>
<dbReference type="AlphaFoldDB" id="A0A6J1AUT7"/>
<dbReference type="Proteomes" id="UP000504621">
    <property type="component" value="Unplaced"/>
</dbReference>
<dbReference type="PANTHER" id="PTHR31373:SF27">
    <property type="entry name" value="TROVE DOMAIN-CONTAINING PROTEIN"/>
    <property type="match status" value="1"/>
</dbReference>